<keyword evidence="2" id="KW-0804">Transcription</keyword>
<evidence type="ECO:0000313" key="7">
    <source>
        <dbReference type="Proteomes" id="UP000782241"/>
    </source>
</evidence>
<proteinExistence type="predicted"/>
<dbReference type="Gene3D" id="3.40.50.300">
    <property type="entry name" value="P-loop containing nucleotide triphosphate hydrolases"/>
    <property type="match status" value="2"/>
</dbReference>
<dbReference type="GO" id="GO:0016301">
    <property type="term" value="F:kinase activity"/>
    <property type="evidence" value="ECO:0007669"/>
    <property type="project" value="InterPro"/>
</dbReference>
<reference evidence="6" key="1">
    <citation type="submission" date="2021-04" db="EMBL/GenBank/DDBJ databases">
        <title>Draft genome of Fusarium avenaceum strain F156N33, isolated from an atmospheric sample in Virginia.</title>
        <authorList>
            <person name="Yang S."/>
            <person name="Vinatzer B.A."/>
            <person name="Coleman J."/>
        </authorList>
    </citation>
    <scope>NUCLEOTIDE SEQUENCE</scope>
    <source>
        <strain evidence="6">F156N33</strain>
    </source>
</reference>
<dbReference type="GO" id="GO:0005634">
    <property type="term" value="C:nucleus"/>
    <property type="evidence" value="ECO:0007669"/>
    <property type="project" value="TreeGrafter"/>
</dbReference>
<keyword evidence="7" id="KW-1185">Reference proteome</keyword>
<evidence type="ECO:0000259" key="5">
    <source>
        <dbReference type="SMART" id="SM00906"/>
    </source>
</evidence>
<dbReference type="AlphaFoldDB" id="A0A9P7KVW4"/>
<dbReference type="GO" id="GO:0008270">
    <property type="term" value="F:zinc ion binding"/>
    <property type="evidence" value="ECO:0007669"/>
    <property type="project" value="InterPro"/>
</dbReference>
<dbReference type="SUPFAM" id="SSF52540">
    <property type="entry name" value="P-loop containing nucleoside triphosphate hydrolases"/>
    <property type="match status" value="1"/>
</dbReference>
<feature type="region of interest" description="Disordered" evidence="4">
    <location>
        <begin position="365"/>
        <end position="387"/>
    </location>
</feature>
<protein>
    <recommendedName>
        <fullName evidence="5">Xylanolytic transcriptional activator regulatory domain-containing protein</fullName>
    </recommendedName>
</protein>
<dbReference type="InterPro" id="IPR007219">
    <property type="entry name" value="XnlR_reg_dom"/>
</dbReference>
<dbReference type="Pfam" id="PF04082">
    <property type="entry name" value="Fungal_trans"/>
    <property type="match status" value="1"/>
</dbReference>
<dbReference type="CDD" id="cd12148">
    <property type="entry name" value="fungal_TF_MHR"/>
    <property type="match status" value="1"/>
</dbReference>
<dbReference type="GO" id="GO:0005524">
    <property type="term" value="F:ATP binding"/>
    <property type="evidence" value="ECO:0007669"/>
    <property type="project" value="InterPro"/>
</dbReference>
<name>A0A9P7KVW4_9HYPO</name>
<evidence type="ECO:0000256" key="3">
    <source>
        <dbReference type="ARBA" id="ARBA00023242"/>
    </source>
</evidence>
<feature type="domain" description="Xylanolytic transcriptional activator regulatory" evidence="5">
    <location>
        <begin position="503"/>
        <end position="575"/>
    </location>
</feature>
<evidence type="ECO:0000313" key="6">
    <source>
        <dbReference type="EMBL" id="KAG5660826.1"/>
    </source>
</evidence>
<evidence type="ECO:0000256" key="2">
    <source>
        <dbReference type="ARBA" id="ARBA00023163"/>
    </source>
</evidence>
<dbReference type="GO" id="GO:0000978">
    <property type="term" value="F:RNA polymerase II cis-regulatory region sequence-specific DNA binding"/>
    <property type="evidence" value="ECO:0007669"/>
    <property type="project" value="TreeGrafter"/>
</dbReference>
<organism evidence="6 7">
    <name type="scientific">Fusarium avenaceum</name>
    <dbReference type="NCBI Taxonomy" id="40199"/>
    <lineage>
        <taxon>Eukaryota</taxon>
        <taxon>Fungi</taxon>
        <taxon>Dikarya</taxon>
        <taxon>Ascomycota</taxon>
        <taxon>Pezizomycotina</taxon>
        <taxon>Sordariomycetes</taxon>
        <taxon>Hypocreomycetidae</taxon>
        <taxon>Hypocreales</taxon>
        <taxon>Nectriaceae</taxon>
        <taxon>Fusarium</taxon>
        <taxon>Fusarium tricinctum species complex</taxon>
    </lineage>
</organism>
<dbReference type="InterPro" id="IPR006083">
    <property type="entry name" value="PRK/URK"/>
</dbReference>
<dbReference type="GO" id="GO:0000435">
    <property type="term" value="P:positive regulation of transcription from RNA polymerase II promoter by galactose"/>
    <property type="evidence" value="ECO:0007669"/>
    <property type="project" value="TreeGrafter"/>
</dbReference>
<dbReference type="Gene3D" id="4.10.240.10">
    <property type="entry name" value="Zn(2)-C6 fungal-type DNA-binding domain"/>
    <property type="match status" value="1"/>
</dbReference>
<dbReference type="InterPro" id="IPR051127">
    <property type="entry name" value="Fungal_SecMet_Regulators"/>
</dbReference>
<dbReference type="Pfam" id="PF00485">
    <property type="entry name" value="PRK"/>
    <property type="match status" value="1"/>
</dbReference>
<dbReference type="EMBL" id="JAGPUO010000008">
    <property type="protein sequence ID" value="KAG5660826.1"/>
    <property type="molecule type" value="Genomic_DNA"/>
</dbReference>
<dbReference type="SMART" id="SM00906">
    <property type="entry name" value="Fungal_trans"/>
    <property type="match status" value="1"/>
</dbReference>
<dbReference type="Proteomes" id="UP000782241">
    <property type="component" value="Unassembled WGS sequence"/>
</dbReference>
<dbReference type="GO" id="GO:0006351">
    <property type="term" value="P:DNA-templated transcription"/>
    <property type="evidence" value="ECO:0007669"/>
    <property type="project" value="InterPro"/>
</dbReference>
<evidence type="ECO:0000256" key="1">
    <source>
        <dbReference type="ARBA" id="ARBA00023015"/>
    </source>
</evidence>
<dbReference type="PANTHER" id="PTHR47424:SF2">
    <property type="entry name" value="TRANSCRIPTION FACTOR DOMAIN-CONTAINING PROTEIN-RELATED"/>
    <property type="match status" value="1"/>
</dbReference>
<dbReference type="GO" id="GO:0000981">
    <property type="term" value="F:DNA-binding transcription factor activity, RNA polymerase II-specific"/>
    <property type="evidence" value="ECO:0007669"/>
    <property type="project" value="InterPro"/>
</dbReference>
<feature type="compositionally biased region" description="Basic and acidic residues" evidence="4">
    <location>
        <begin position="300"/>
        <end position="310"/>
    </location>
</feature>
<evidence type="ECO:0000256" key="4">
    <source>
        <dbReference type="SAM" id="MobiDB-lite"/>
    </source>
</evidence>
<dbReference type="InterPro" id="IPR027417">
    <property type="entry name" value="P-loop_NTPase"/>
</dbReference>
<keyword evidence="1" id="KW-0805">Transcription regulation</keyword>
<sequence>MEIVYNKLTQRALDVLEQAQHQSSQLRIVIILAGPPGSGKSTIASQVVRNINDQHRNPIAAVLPMDGYHYSRAFLDTFPNREEAHERRGAHWTFDTQSVVELIKVLHASRTSSSEIISAPSFDHEIKDPVPDAIEISPEIKIVIVEGNWLLYNQDPWAQIAKCADDTWFVDVDSSLALRRVAIRHLASGIEGTFEAALARARNNDMRNGDEVRKYLPSPNGPGPCSYCARAGKDCSFVNPPNRTRLTRKNLDAVELRCSKLQALIRSLHPDLDIDLAISNLEGGQGITLPADAESDDDSPEHQEPTHEFEWNEASVPPDLEDQGEETGGMDGMATLNSYDAGYLGSSSGANLLQEIASMLPELAAMNSPSNSHGKSPGKVQKPSTSLDPPTLANSAMTSYLVDAYFLFYNVSYPILHQRSFREKAASRGLKRGKSSWNVIYYLVLAIGHWISTSDAHHARSTFYTAARNALSIHMLESGTLETVQALLLMGNYLQKMDKPNTGYQFIGIAYKMALGLGMHRESPDVEESVGHERRRQLFWVIYCFDSGFNITTGRPPYAQEGIIDTRLPQNIDDKDLEPSMLIPPAVDSPTVLSAIIAQAELAKLANSLYIEYLTAKTANTKVEYQVAEALERSLKNWRQHLPAYFTSENVPVWFTGPRAVVLWKEQNLRILLWRGSKRNHSYLPDKIDAETRCLEVAMQTIHEITTFCATNEGILHLGIIWYATYFLFQAVLVLEASYLHRKTQHTLADETSVWRMMVLKAQNCLSSFADKSKSSRRCLEVLDLINKRTETSNHFSGLTVPQIVGHEGANTLQLPQENPDRTEPSVGSQAVDAVDHSMDTWILNDDGSDPTMRMILDNTPWGYLDNAPMDALFNDWFHPDTFDA</sequence>
<feature type="region of interest" description="Disordered" evidence="4">
    <location>
        <begin position="285"/>
        <end position="333"/>
    </location>
</feature>
<accession>A0A9P7KVW4</accession>
<dbReference type="PANTHER" id="PTHR47424">
    <property type="entry name" value="REGULATORY PROTEIN GAL4"/>
    <property type="match status" value="1"/>
</dbReference>
<gene>
    <name evidence="6" type="ORF">KAF25_002469</name>
</gene>
<comment type="caution">
    <text evidence="6">The sequence shown here is derived from an EMBL/GenBank/DDBJ whole genome shotgun (WGS) entry which is preliminary data.</text>
</comment>
<dbReference type="InterPro" id="IPR036864">
    <property type="entry name" value="Zn2-C6_fun-type_DNA-bd_sf"/>
</dbReference>
<keyword evidence="3" id="KW-0539">Nucleus</keyword>